<feature type="signal peptide" evidence="1">
    <location>
        <begin position="1"/>
        <end position="20"/>
    </location>
</feature>
<evidence type="ECO:0000256" key="1">
    <source>
        <dbReference type="SAM" id="SignalP"/>
    </source>
</evidence>
<protein>
    <recommendedName>
        <fullName evidence="4">Type I phosphodiesterase/nucleotide pyrophosphatase</fullName>
    </recommendedName>
</protein>
<evidence type="ECO:0008006" key="4">
    <source>
        <dbReference type="Google" id="ProtNLM"/>
    </source>
</evidence>
<dbReference type="SUPFAM" id="SSF53649">
    <property type="entry name" value="Alkaline phosphatase-like"/>
    <property type="match status" value="1"/>
</dbReference>
<comment type="caution">
    <text evidence="2">The sequence shown here is derived from an EMBL/GenBank/DDBJ whole genome shotgun (WGS) entry which is preliminary data.</text>
</comment>
<gene>
    <name evidence="2" type="ORF">GJ744_000366</name>
</gene>
<dbReference type="EMBL" id="JAACFV010000010">
    <property type="protein sequence ID" value="KAF7512799.1"/>
    <property type="molecule type" value="Genomic_DNA"/>
</dbReference>
<sequence>MHYLCVAALWAASLLPIAFAEEDYDDKKSPFKYVIAISIDGLHSSDVPKYLGLRPKSNIAALLEVGYEYTNAYTSAPSDSFPGTLAQFTGSSPKTTGVWYDDIWRRDYFAPGSDCKGRPGAEVEQAENLDYNDTLLFSGGINPDNLAKKVVNGTCQKMYPHNTIRVNTAFEVVRNRGLQTAYADKHPAYDIVRGPSGKGLTVGYFPEITGVPNTVDAVIGYDQLHVDAWLAWLDARTPEHSEGKLTAIPSLFGGNFQCINVAQKTVGYLNGTGNPFSPALLKALDFVDNCLGALVKKLKEKKIYEETLIIVASKHGQAPIDPRLYKKVDPKIITNLTQVPIVSQTSDDIALLFLNKSSDTETAVRNLKAGAQKAEIASVIYGDELKANYGDPVRDPSVPDIIVLPNLGVIYTNSKTKVAEHGGFSSEDRNVAFFVSNPKLHKRQIKDRVYTTQVAPTILAALGIDPRELEGVRAEGTKLPPGFKGFD</sequence>
<proteinExistence type="predicted"/>
<dbReference type="Gene3D" id="3.40.720.10">
    <property type="entry name" value="Alkaline Phosphatase, subunit A"/>
    <property type="match status" value="1"/>
</dbReference>
<evidence type="ECO:0000313" key="3">
    <source>
        <dbReference type="Proteomes" id="UP000606974"/>
    </source>
</evidence>
<reference evidence="2" key="1">
    <citation type="submission" date="2020-02" db="EMBL/GenBank/DDBJ databases">
        <authorList>
            <person name="Palmer J.M."/>
        </authorList>
    </citation>
    <scope>NUCLEOTIDE SEQUENCE</scope>
    <source>
        <strain evidence="2">EPUS1.4</strain>
        <tissue evidence="2">Thallus</tissue>
    </source>
</reference>
<feature type="chain" id="PRO_5034068296" description="Type I phosphodiesterase/nucleotide pyrophosphatase" evidence="1">
    <location>
        <begin position="21"/>
        <end position="487"/>
    </location>
</feature>
<dbReference type="InterPro" id="IPR002591">
    <property type="entry name" value="Phosphodiest/P_Trfase"/>
</dbReference>
<evidence type="ECO:0000313" key="2">
    <source>
        <dbReference type="EMBL" id="KAF7512799.1"/>
    </source>
</evidence>
<name>A0A8H7E720_9EURO</name>
<dbReference type="PANTHER" id="PTHR10151:SF120">
    <property type="entry name" value="BIS(5'-ADENOSYL)-TRIPHOSPHATASE"/>
    <property type="match status" value="1"/>
</dbReference>
<organism evidence="2 3">
    <name type="scientific">Endocarpon pusillum</name>
    <dbReference type="NCBI Taxonomy" id="364733"/>
    <lineage>
        <taxon>Eukaryota</taxon>
        <taxon>Fungi</taxon>
        <taxon>Dikarya</taxon>
        <taxon>Ascomycota</taxon>
        <taxon>Pezizomycotina</taxon>
        <taxon>Eurotiomycetes</taxon>
        <taxon>Chaetothyriomycetidae</taxon>
        <taxon>Verrucariales</taxon>
        <taxon>Verrucariaceae</taxon>
        <taxon>Endocarpon</taxon>
    </lineage>
</organism>
<accession>A0A8H7E720</accession>
<dbReference type="Proteomes" id="UP000606974">
    <property type="component" value="Unassembled WGS sequence"/>
</dbReference>
<dbReference type="InterPro" id="IPR017850">
    <property type="entry name" value="Alkaline_phosphatase_core_sf"/>
</dbReference>
<dbReference type="Pfam" id="PF01663">
    <property type="entry name" value="Phosphodiest"/>
    <property type="match status" value="1"/>
</dbReference>
<dbReference type="PANTHER" id="PTHR10151">
    <property type="entry name" value="ECTONUCLEOTIDE PYROPHOSPHATASE/PHOSPHODIESTERASE"/>
    <property type="match status" value="1"/>
</dbReference>
<dbReference type="OrthoDB" id="2118639at2759"/>
<dbReference type="AlphaFoldDB" id="A0A8H7E720"/>
<keyword evidence="1" id="KW-0732">Signal</keyword>
<keyword evidence="3" id="KW-1185">Reference proteome</keyword>
<dbReference type="GO" id="GO:0016787">
    <property type="term" value="F:hydrolase activity"/>
    <property type="evidence" value="ECO:0007669"/>
    <property type="project" value="UniProtKB-ARBA"/>
</dbReference>